<name>A0A2K9NW44_BACTC</name>
<dbReference type="EMBL" id="CP025704">
    <property type="protein sequence ID" value="AUN99739.1"/>
    <property type="molecule type" value="Genomic_DNA"/>
</dbReference>
<gene>
    <name evidence="1" type="ORF">C0V70_16820</name>
</gene>
<dbReference type="Pfam" id="PF18845">
    <property type="entry name" value="baeRF_family3"/>
    <property type="match status" value="1"/>
</dbReference>
<sequence>MRELTIRDLNALNVGSKGPMISLYLSKDVAILDQKSMKERWKDLLLKAELYLLKDYTRSFVDAFMEKLWNEKYLDKVEAMDRGVVVFYSEEGFDGDLGYIRVQSSINDLVVVADSYHIKPLIRIKNNVRGFFIVTMSSRAINVLIENSGHLVKLDSYRNEPGIDGKNKKDGKEFFLNASQELNKLFAAYRLPIVLAGVKDHIGHMKKLLNQSMLMNESIVGNVEKMKAAELQERVYNILTPYYEQQELGALTELELAMNRDRAITYLEDIAISAVYGKITKLFVVENRYVWGSINRQTGEIFIEPKQINSHDDDVLDDLCQMVLAKGGEVVVVKEINHFKGHYAVAIVTDRSHLYDGAYESGNFQASGL</sequence>
<proteinExistence type="predicted"/>
<accession>A0A2K9NW44</accession>
<dbReference type="AlphaFoldDB" id="A0A2K9NW44"/>
<evidence type="ECO:0000313" key="2">
    <source>
        <dbReference type="Proteomes" id="UP000235584"/>
    </source>
</evidence>
<dbReference type="InterPro" id="IPR041289">
    <property type="entry name" value="Bact_RF_family3"/>
</dbReference>
<evidence type="ECO:0000313" key="1">
    <source>
        <dbReference type="EMBL" id="AUN99739.1"/>
    </source>
</evidence>
<reference evidence="1 2" key="1">
    <citation type="submission" date="2018-01" db="EMBL/GenBank/DDBJ databases">
        <title>Complete genome sequence of Bacteriovorax stolpii DSM12778.</title>
        <authorList>
            <person name="Tang B."/>
            <person name="Chang J."/>
        </authorList>
    </citation>
    <scope>NUCLEOTIDE SEQUENCE [LARGE SCALE GENOMIC DNA]</scope>
    <source>
        <strain evidence="1 2">DSM 12778</strain>
    </source>
</reference>
<organism evidence="1 2">
    <name type="scientific">Bacteriovorax stolpii</name>
    <name type="common">Bdellovibrio stolpii</name>
    <dbReference type="NCBI Taxonomy" id="960"/>
    <lineage>
        <taxon>Bacteria</taxon>
        <taxon>Pseudomonadati</taxon>
        <taxon>Bdellovibrionota</taxon>
        <taxon>Bacteriovoracia</taxon>
        <taxon>Bacteriovoracales</taxon>
        <taxon>Bacteriovoracaceae</taxon>
        <taxon>Bacteriovorax</taxon>
    </lineage>
</organism>
<keyword evidence="2" id="KW-1185">Reference proteome</keyword>
<dbReference type="RefSeq" id="WP_102245030.1">
    <property type="nucleotide sequence ID" value="NZ_CP025704.1"/>
</dbReference>
<dbReference type="Proteomes" id="UP000235584">
    <property type="component" value="Chromosome"/>
</dbReference>
<dbReference type="OrthoDB" id="5288783at2"/>
<dbReference type="KEGG" id="bsto:C0V70_16820"/>
<protein>
    <submittedName>
        <fullName evidence="1">Uncharacterized protein</fullName>
    </submittedName>
</protein>